<keyword evidence="2" id="KW-0472">Membrane</keyword>
<feature type="transmembrane region" description="Helical" evidence="2">
    <location>
        <begin position="46"/>
        <end position="72"/>
    </location>
</feature>
<reference evidence="3 4" key="1">
    <citation type="submission" date="2017-04" db="EMBL/GenBank/DDBJ databases">
        <authorList>
            <person name="Afonso C.L."/>
            <person name="Miller P.J."/>
            <person name="Scott M.A."/>
            <person name="Spackman E."/>
            <person name="Goraichik I."/>
            <person name="Dimitrov K.M."/>
            <person name="Suarez D.L."/>
            <person name="Swayne D.E."/>
        </authorList>
    </citation>
    <scope>NUCLEOTIDE SEQUENCE [LARGE SCALE GENOMIC DNA]</scope>
    <source>
        <strain evidence="3 4">CGMCC 1.12511</strain>
    </source>
</reference>
<evidence type="ECO:0008006" key="5">
    <source>
        <dbReference type="Google" id="ProtNLM"/>
    </source>
</evidence>
<feature type="compositionally biased region" description="Basic and acidic residues" evidence="1">
    <location>
        <begin position="173"/>
        <end position="184"/>
    </location>
</feature>
<proteinExistence type="predicted"/>
<keyword evidence="2" id="KW-0812">Transmembrane</keyword>
<dbReference type="OrthoDB" id="4869609at2"/>
<protein>
    <recommendedName>
        <fullName evidence="5">Lipopolysaccharide assembly protein A domain-containing protein</fullName>
    </recommendedName>
</protein>
<evidence type="ECO:0000313" key="4">
    <source>
        <dbReference type="Proteomes" id="UP000192634"/>
    </source>
</evidence>
<keyword evidence="2" id="KW-1133">Transmembrane helix</keyword>
<evidence type="ECO:0000256" key="2">
    <source>
        <dbReference type="SAM" id="Phobius"/>
    </source>
</evidence>
<name>A0A1W2CV01_9MICO</name>
<dbReference type="RefSeq" id="WP_084452596.1">
    <property type="nucleotide sequence ID" value="NZ_FWXN01000012.1"/>
</dbReference>
<evidence type="ECO:0000256" key="1">
    <source>
        <dbReference type="SAM" id="MobiDB-lite"/>
    </source>
</evidence>
<dbReference type="EMBL" id="FWXN01000012">
    <property type="protein sequence ID" value="SMC88744.1"/>
    <property type="molecule type" value="Genomic_DNA"/>
</dbReference>
<accession>A0A1W2CV01</accession>
<evidence type="ECO:0000313" key="3">
    <source>
        <dbReference type="EMBL" id="SMC88744.1"/>
    </source>
</evidence>
<feature type="compositionally biased region" description="Basic and acidic residues" evidence="1">
    <location>
        <begin position="83"/>
        <end position="132"/>
    </location>
</feature>
<dbReference type="Proteomes" id="UP000192634">
    <property type="component" value="Unassembled WGS sequence"/>
</dbReference>
<sequence>MVILGLILVLIAVAIGAALLLGTQAPEVSGQEVDIRLFDAVTINLNPLTLVIAGMLTMLLLWLGLVMIKAALTRKAKQRRLRKEQEAESKRRLAEQEAAHQQELRERERAIEDQRVSTEIARERAEVAESHDPALGQPTQRISTRGAAPVDDATRPISREGGPVSRDGGPVDDATRPIRRDPRP</sequence>
<dbReference type="AlphaFoldDB" id="A0A1W2CV01"/>
<feature type="region of interest" description="Disordered" evidence="1">
    <location>
        <begin position="83"/>
        <end position="184"/>
    </location>
</feature>
<organism evidence="3 4">
    <name type="scientific">Janibacter indicus</name>
    <dbReference type="NCBI Taxonomy" id="857417"/>
    <lineage>
        <taxon>Bacteria</taxon>
        <taxon>Bacillati</taxon>
        <taxon>Actinomycetota</taxon>
        <taxon>Actinomycetes</taxon>
        <taxon>Micrococcales</taxon>
        <taxon>Intrasporangiaceae</taxon>
        <taxon>Janibacter</taxon>
    </lineage>
</organism>
<gene>
    <name evidence="3" type="ORF">SAMN06296429_112130</name>
</gene>